<evidence type="ECO:0000256" key="3">
    <source>
        <dbReference type="ARBA" id="ARBA00023134"/>
    </source>
</evidence>
<comment type="similarity">
    <text evidence="1">Belongs to the TRAFAC class TrmE-Era-EngA-EngB-Septin-like GTPase superfamily. AIG1/Toc34/Toc159-like paraseptin GTPase family. IAN subfamily.</text>
</comment>
<gene>
    <name evidence="6" type="primary">LOC103369737</name>
</gene>
<dbReference type="RefSeq" id="XP_008296750.1">
    <property type="nucleotide sequence ID" value="XM_008298528.1"/>
</dbReference>
<dbReference type="AlphaFoldDB" id="A0A9Y4NGD7"/>
<feature type="domain" description="AIG1-type G" evidence="4">
    <location>
        <begin position="10"/>
        <end position="212"/>
    </location>
</feature>
<dbReference type="InterPro" id="IPR045058">
    <property type="entry name" value="GIMA/IAN/Toc"/>
</dbReference>
<evidence type="ECO:0000256" key="2">
    <source>
        <dbReference type="ARBA" id="ARBA00022741"/>
    </source>
</evidence>
<evidence type="ECO:0000313" key="6">
    <source>
        <dbReference type="RefSeq" id="XP_008296750.1"/>
    </source>
</evidence>
<keyword evidence="3" id="KW-0342">GTP-binding</keyword>
<name>A0A9Y4NGD7_9TELE</name>
<organism evidence="5 6">
    <name type="scientific">Stegastes partitus</name>
    <name type="common">bicolor damselfish</name>
    <dbReference type="NCBI Taxonomy" id="144197"/>
    <lineage>
        <taxon>Eukaryota</taxon>
        <taxon>Metazoa</taxon>
        <taxon>Chordata</taxon>
        <taxon>Craniata</taxon>
        <taxon>Vertebrata</taxon>
        <taxon>Euteleostomi</taxon>
        <taxon>Actinopterygii</taxon>
        <taxon>Neopterygii</taxon>
        <taxon>Teleostei</taxon>
        <taxon>Neoteleostei</taxon>
        <taxon>Acanthomorphata</taxon>
        <taxon>Ovalentaria</taxon>
        <taxon>Pomacentridae</taxon>
        <taxon>Stegastes</taxon>
    </lineage>
</organism>
<dbReference type="PROSITE" id="PS51720">
    <property type="entry name" value="G_AIG1"/>
    <property type="match status" value="1"/>
</dbReference>
<dbReference type="InterPro" id="IPR006703">
    <property type="entry name" value="G_AIG1"/>
</dbReference>
<dbReference type="GeneID" id="103369737"/>
<sequence length="260" mass="29101">MGNKPSIPDGRPLRIVLIGKTGVGKSAVGNTILGKNQEIFKSDVSAESVTETCEIERVECSRKIHVVDTPGILDTSKSAEHIKKEIAKCIQMTSPGPHVFLLVLQIGRFTKEEQNCVQALEKMFGPKASNYMIVLFTHGDKLSQQGISIHEYLRTGHEKLREVLNRCGNRCHVFNNMNKDRTQVVELIQKIDEMVAANGGSYYSDKMFEEAKKILQQSEDKDTAEPLFHNLSFMAELLERILLFQAILAAVSLDDDDKNP</sequence>
<evidence type="ECO:0000313" key="5">
    <source>
        <dbReference type="Proteomes" id="UP000694891"/>
    </source>
</evidence>
<evidence type="ECO:0000259" key="4">
    <source>
        <dbReference type="PROSITE" id="PS51720"/>
    </source>
</evidence>
<dbReference type="FunFam" id="3.40.50.300:FF:000366">
    <property type="entry name" value="GTPase, IMAP family member 2"/>
    <property type="match status" value="1"/>
</dbReference>
<dbReference type="Gene3D" id="3.40.50.300">
    <property type="entry name" value="P-loop containing nucleotide triphosphate hydrolases"/>
    <property type="match status" value="1"/>
</dbReference>
<keyword evidence="2" id="KW-0547">Nucleotide-binding</keyword>
<reference evidence="6" key="1">
    <citation type="submission" date="2025-08" db="UniProtKB">
        <authorList>
            <consortium name="RefSeq"/>
        </authorList>
    </citation>
    <scope>IDENTIFICATION</scope>
</reference>
<accession>A0A9Y4NGD7</accession>
<dbReference type="CDD" id="cd01852">
    <property type="entry name" value="AIG1"/>
    <property type="match status" value="1"/>
</dbReference>
<dbReference type="GO" id="GO:0005525">
    <property type="term" value="F:GTP binding"/>
    <property type="evidence" value="ECO:0007669"/>
    <property type="project" value="UniProtKB-KW"/>
</dbReference>
<dbReference type="SUPFAM" id="SSF52540">
    <property type="entry name" value="P-loop containing nucleoside triphosphate hydrolases"/>
    <property type="match status" value="1"/>
</dbReference>
<dbReference type="PANTHER" id="PTHR10903">
    <property type="entry name" value="GTPASE, IMAP FAMILY MEMBER-RELATED"/>
    <property type="match status" value="1"/>
</dbReference>
<proteinExistence type="inferred from homology"/>
<dbReference type="PANTHER" id="PTHR10903:SF112">
    <property type="entry name" value="SI:CH211-113E8.5"/>
    <property type="match status" value="1"/>
</dbReference>
<keyword evidence="5" id="KW-1185">Reference proteome</keyword>
<dbReference type="InterPro" id="IPR027417">
    <property type="entry name" value="P-loop_NTPase"/>
</dbReference>
<evidence type="ECO:0000256" key="1">
    <source>
        <dbReference type="ARBA" id="ARBA00008535"/>
    </source>
</evidence>
<dbReference type="Pfam" id="PF04548">
    <property type="entry name" value="AIG1"/>
    <property type="match status" value="1"/>
</dbReference>
<protein>
    <submittedName>
        <fullName evidence="6">GTPase IMAP family member 7-like</fullName>
    </submittedName>
</protein>
<dbReference type="Proteomes" id="UP000694891">
    <property type="component" value="Unplaced"/>
</dbReference>